<keyword evidence="3" id="KW-1185">Reference proteome</keyword>
<sequence>MKKIGIIFACIIAIGAGAYYFISTAETKSTTITLEGYDSEAAAKETPVESFQNTNTPQNTTASGMNPAHGQPGHRCDIAVGAPLTAPVDGSLLNINGTTLNPAHGQPGHRCDIAVGAPLPTS</sequence>
<feature type="compositionally biased region" description="Polar residues" evidence="1">
    <location>
        <begin position="49"/>
        <end position="64"/>
    </location>
</feature>
<evidence type="ECO:0000313" key="2">
    <source>
        <dbReference type="EMBL" id="MCF8714506.1"/>
    </source>
</evidence>
<name>A0ABS9J247_9FLAO</name>
<dbReference type="Proteomes" id="UP000829517">
    <property type="component" value="Unassembled WGS sequence"/>
</dbReference>
<organism evidence="2 3">
    <name type="scientific">Joostella atrarenae</name>
    <dbReference type="NCBI Taxonomy" id="679257"/>
    <lineage>
        <taxon>Bacteria</taxon>
        <taxon>Pseudomonadati</taxon>
        <taxon>Bacteroidota</taxon>
        <taxon>Flavobacteriia</taxon>
        <taxon>Flavobacteriales</taxon>
        <taxon>Flavobacteriaceae</taxon>
        <taxon>Joostella</taxon>
    </lineage>
</organism>
<gene>
    <name evidence="2" type="ORF">JM658_06640</name>
</gene>
<feature type="region of interest" description="Disordered" evidence="1">
    <location>
        <begin position="43"/>
        <end position="76"/>
    </location>
</feature>
<evidence type="ECO:0000313" key="3">
    <source>
        <dbReference type="Proteomes" id="UP000829517"/>
    </source>
</evidence>
<accession>A0ABS9J247</accession>
<dbReference type="RefSeq" id="WP_236958464.1">
    <property type="nucleotide sequence ID" value="NZ_JAETXX010000002.1"/>
</dbReference>
<protein>
    <submittedName>
        <fullName evidence="2">Uncharacterized protein</fullName>
    </submittedName>
</protein>
<evidence type="ECO:0000256" key="1">
    <source>
        <dbReference type="SAM" id="MobiDB-lite"/>
    </source>
</evidence>
<reference evidence="2 3" key="1">
    <citation type="submission" date="2021-01" db="EMBL/GenBank/DDBJ databases">
        <title>Genome sequencing of Joostella atrarenae M1-2 (= KCTC 23194).</title>
        <authorList>
            <person name="Zakaria M.R."/>
            <person name="Lam M.Q."/>
            <person name="Chong C.S."/>
        </authorList>
    </citation>
    <scope>NUCLEOTIDE SEQUENCE [LARGE SCALE GENOMIC DNA]</scope>
    <source>
        <strain evidence="2 3">M1-2</strain>
    </source>
</reference>
<comment type="caution">
    <text evidence="2">The sequence shown here is derived from an EMBL/GenBank/DDBJ whole genome shotgun (WGS) entry which is preliminary data.</text>
</comment>
<dbReference type="EMBL" id="JAETXX010000002">
    <property type="protein sequence ID" value="MCF8714506.1"/>
    <property type="molecule type" value="Genomic_DNA"/>
</dbReference>
<proteinExistence type="predicted"/>